<organism evidence="1">
    <name type="scientific">Hemiselmis andersenii</name>
    <name type="common">Cryptophyte alga</name>
    <dbReference type="NCBI Taxonomy" id="464988"/>
    <lineage>
        <taxon>Eukaryota</taxon>
        <taxon>Cryptophyceae</taxon>
        <taxon>Cryptomonadales</taxon>
        <taxon>Hemiselmidaceae</taxon>
        <taxon>Hemiselmis</taxon>
    </lineage>
</organism>
<gene>
    <name evidence="1" type="ORF">HAND1043_LOCUS15263</name>
</gene>
<evidence type="ECO:0000313" key="1">
    <source>
        <dbReference type="EMBL" id="CAD8748766.1"/>
    </source>
</evidence>
<name>A0A6U2A8M9_HEMAN</name>
<sequence>MGRLLYVIVGGCAGVALSENKELVGQCLFSALTLAKSAATTAQSLELQGTKLSEVPVLGSLLAYVSKVEVDAAILQKGVDTASALSKEAVRSVGSNSSQTQAVLSLPPSNTSSSSSSYTVTIVSLGLVGGGVYCAYDPVARRKAIEVSRLLQAYLERSLEESKFICQRASRDAPIYYERASKEVTVITNYAKEKVPKITATVVGEVQRHISSTQVIVRTHAPRIYRQVRQRCDTCYVEAKTAVEKLLANKQSKPIV</sequence>
<protein>
    <submittedName>
        <fullName evidence="1">Uncharacterized protein</fullName>
    </submittedName>
</protein>
<reference evidence="1" key="1">
    <citation type="submission" date="2021-01" db="EMBL/GenBank/DDBJ databases">
        <authorList>
            <person name="Corre E."/>
            <person name="Pelletier E."/>
            <person name="Niang G."/>
            <person name="Scheremetjew M."/>
            <person name="Finn R."/>
            <person name="Kale V."/>
            <person name="Holt S."/>
            <person name="Cochrane G."/>
            <person name="Meng A."/>
            <person name="Brown T."/>
            <person name="Cohen L."/>
        </authorList>
    </citation>
    <scope>NUCLEOTIDE SEQUENCE</scope>
    <source>
        <strain evidence="1">CCMP441</strain>
    </source>
</reference>
<proteinExistence type="predicted"/>
<dbReference type="AlphaFoldDB" id="A0A6U2A8M9"/>
<accession>A0A6U2A8M9</accession>
<dbReference type="EMBL" id="HBFK01024846">
    <property type="protein sequence ID" value="CAD8748766.1"/>
    <property type="molecule type" value="Transcribed_RNA"/>
</dbReference>